<dbReference type="InterPro" id="IPR005135">
    <property type="entry name" value="Endo/exonuclease/phosphatase"/>
</dbReference>
<dbReference type="Gene3D" id="3.60.10.10">
    <property type="entry name" value="Endonuclease/exonuclease/phosphatase"/>
    <property type="match status" value="1"/>
</dbReference>
<feature type="domain" description="Endonuclease/exonuclease/phosphatase" evidence="2">
    <location>
        <begin position="152"/>
        <end position="462"/>
    </location>
</feature>
<keyword evidence="3" id="KW-0540">Nuclease</keyword>
<dbReference type="PANTHER" id="PTHR41349:SF1">
    <property type="entry name" value="PROTEIN CBG08683"/>
    <property type="match status" value="1"/>
</dbReference>
<dbReference type="RefSeq" id="WP_170134131.1">
    <property type="nucleotide sequence ID" value="NZ_PYGA01000002.1"/>
</dbReference>
<proteinExistence type="predicted"/>
<feature type="signal peptide" evidence="1">
    <location>
        <begin position="1"/>
        <end position="26"/>
    </location>
</feature>
<keyword evidence="3" id="KW-0378">Hydrolase</keyword>
<keyword evidence="4" id="KW-1185">Reference proteome</keyword>
<evidence type="ECO:0000256" key="1">
    <source>
        <dbReference type="SAM" id="SignalP"/>
    </source>
</evidence>
<name>A0A2P8DRN9_9ACTN</name>
<organism evidence="3 4">
    <name type="scientific">Murinocardiopsis flavida</name>
    <dbReference type="NCBI Taxonomy" id="645275"/>
    <lineage>
        <taxon>Bacteria</taxon>
        <taxon>Bacillati</taxon>
        <taxon>Actinomycetota</taxon>
        <taxon>Actinomycetes</taxon>
        <taxon>Streptosporangiales</taxon>
        <taxon>Nocardiopsidaceae</taxon>
        <taxon>Murinocardiopsis</taxon>
    </lineage>
</organism>
<dbReference type="GO" id="GO:0004527">
    <property type="term" value="F:exonuclease activity"/>
    <property type="evidence" value="ECO:0007669"/>
    <property type="project" value="UniProtKB-KW"/>
</dbReference>
<dbReference type="Proteomes" id="UP000240542">
    <property type="component" value="Unassembled WGS sequence"/>
</dbReference>
<evidence type="ECO:0000259" key="2">
    <source>
        <dbReference type="Pfam" id="PF03372"/>
    </source>
</evidence>
<gene>
    <name evidence="3" type="ORF">CLV63_1024</name>
</gene>
<comment type="caution">
    <text evidence="3">The sequence shown here is derived from an EMBL/GenBank/DDBJ whole genome shotgun (WGS) entry which is preliminary data.</text>
</comment>
<protein>
    <submittedName>
        <fullName evidence="3">Endonuclease/exonuclease/phosphatase family protein</fullName>
    </submittedName>
</protein>
<sequence>MPSALRLFTAAAVSPLLAAVFVPSAAADEAVVKVAELTAGSEAIGGPAETSWRARADVLVTDGAGNPVRGAVVRAVWAPTPGASDNGGERRVSCVTGTDGTCELRRTIIDAAKDHLAITGVRYRTARYDEEASATSAVAVQPAELAEPVRVMQWNIFHGGRNEGLGGEVNLAQLLEFVQTRRPDVLATVETYGSGDRILDALNEVAPAGVEYTGTKITQREPGQGGDNLWIFSRYGIEKVYPPVEAPGIDSFNFGGLRLTLDSGRSVDVFDTWLNWISDPEYVMEREAQAIDEGRERPYGDESLASSDLSTIRYYPDGKVTTVPEPESRMQQMQAVLDDAIPGYVGEAGSDVPAVLAGDLNASSHLDWTAEFADAPGHRGMVIDWPVTRAVEDDGWTDTYRSLHPDVAEHPGATWTPIERLRVPRRIDFTFVKGRGVDVRGADIVDAKLPRHADQHAFYSDHAAQITDLSFHH</sequence>
<dbReference type="GO" id="GO:0004519">
    <property type="term" value="F:endonuclease activity"/>
    <property type="evidence" value="ECO:0007669"/>
    <property type="project" value="UniProtKB-KW"/>
</dbReference>
<feature type="chain" id="PRO_5039377897" evidence="1">
    <location>
        <begin position="27"/>
        <end position="473"/>
    </location>
</feature>
<accession>A0A2P8DRN9</accession>
<dbReference type="EMBL" id="PYGA01000002">
    <property type="protein sequence ID" value="PSK99877.1"/>
    <property type="molecule type" value="Genomic_DNA"/>
</dbReference>
<keyword evidence="1" id="KW-0732">Signal</keyword>
<evidence type="ECO:0000313" key="4">
    <source>
        <dbReference type="Proteomes" id="UP000240542"/>
    </source>
</evidence>
<evidence type="ECO:0000313" key="3">
    <source>
        <dbReference type="EMBL" id="PSK99877.1"/>
    </source>
</evidence>
<dbReference type="AlphaFoldDB" id="A0A2P8DRN9"/>
<dbReference type="PANTHER" id="PTHR41349">
    <property type="match status" value="1"/>
</dbReference>
<dbReference type="SUPFAM" id="SSF56219">
    <property type="entry name" value="DNase I-like"/>
    <property type="match status" value="1"/>
</dbReference>
<reference evidence="3 4" key="1">
    <citation type="submission" date="2018-03" db="EMBL/GenBank/DDBJ databases">
        <title>Genomic Encyclopedia of Archaeal and Bacterial Type Strains, Phase II (KMG-II): from individual species to whole genera.</title>
        <authorList>
            <person name="Goeker M."/>
        </authorList>
    </citation>
    <scope>NUCLEOTIDE SEQUENCE [LARGE SCALE GENOMIC DNA]</scope>
    <source>
        <strain evidence="3 4">DSM 45312</strain>
    </source>
</reference>
<dbReference type="InterPro" id="IPR036691">
    <property type="entry name" value="Endo/exonu/phosph_ase_sf"/>
</dbReference>
<dbReference type="Pfam" id="PF03372">
    <property type="entry name" value="Exo_endo_phos"/>
    <property type="match status" value="1"/>
</dbReference>
<keyword evidence="3" id="KW-0269">Exonuclease</keyword>
<keyword evidence="3" id="KW-0255">Endonuclease</keyword>